<organism evidence="7 8">
    <name type="scientific">Geodermatophilus sabuli</name>
    <dbReference type="NCBI Taxonomy" id="1564158"/>
    <lineage>
        <taxon>Bacteria</taxon>
        <taxon>Bacillati</taxon>
        <taxon>Actinomycetota</taxon>
        <taxon>Actinomycetes</taxon>
        <taxon>Geodermatophilales</taxon>
        <taxon>Geodermatophilaceae</taxon>
        <taxon>Geodermatophilus</taxon>
    </lineage>
</organism>
<reference evidence="7 8" key="1">
    <citation type="submission" date="2017-09" db="EMBL/GenBank/DDBJ databases">
        <authorList>
            <person name="Ehlers B."/>
            <person name="Leendertz F.H."/>
        </authorList>
    </citation>
    <scope>NUCLEOTIDE SEQUENCE [LARGE SCALE GENOMIC DNA]</scope>
    <source>
        <strain evidence="7 8">DSM 46844</strain>
    </source>
</reference>
<dbReference type="GO" id="GO:0004659">
    <property type="term" value="F:prenyltransferase activity"/>
    <property type="evidence" value="ECO:0007669"/>
    <property type="project" value="InterPro"/>
</dbReference>
<evidence type="ECO:0000256" key="3">
    <source>
        <dbReference type="ARBA" id="ARBA00022679"/>
    </source>
</evidence>
<name>A0A285E823_9ACTN</name>
<dbReference type="PANTHER" id="PTHR12001:SF85">
    <property type="entry name" value="SHORT CHAIN ISOPRENYL DIPHOSPHATE SYNTHASE"/>
    <property type="match status" value="1"/>
</dbReference>
<evidence type="ECO:0000256" key="6">
    <source>
        <dbReference type="RuleBase" id="RU004466"/>
    </source>
</evidence>
<gene>
    <name evidence="7" type="ORF">SAMN06893097_101816</name>
</gene>
<dbReference type="InterPro" id="IPR000092">
    <property type="entry name" value="Polyprenyl_synt"/>
</dbReference>
<proteinExistence type="inferred from homology"/>
<evidence type="ECO:0000256" key="2">
    <source>
        <dbReference type="ARBA" id="ARBA00006706"/>
    </source>
</evidence>
<evidence type="ECO:0000313" key="7">
    <source>
        <dbReference type="EMBL" id="SNX95013.1"/>
    </source>
</evidence>
<protein>
    <submittedName>
        <fullName evidence="7">Geranylgeranyl diphosphate synthase, type I</fullName>
    </submittedName>
</protein>
<dbReference type="SUPFAM" id="SSF48576">
    <property type="entry name" value="Terpenoid synthases"/>
    <property type="match status" value="1"/>
</dbReference>
<keyword evidence="4" id="KW-0479">Metal-binding</keyword>
<accession>A0A285E823</accession>
<dbReference type="CDD" id="cd00685">
    <property type="entry name" value="Trans_IPPS_HT"/>
    <property type="match status" value="1"/>
</dbReference>
<evidence type="ECO:0000313" key="8">
    <source>
        <dbReference type="Proteomes" id="UP000219514"/>
    </source>
</evidence>
<dbReference type="PROSITE" id="PS00444">
    <property type="entry name" value="POLYPRENYL_SYNTHASE_2"/>
    <property type="match status" value="1"/>
</dbReference>
<dbReference type="AlphaFoldDB" id="A0A285E823"/>
<keyword evidence="8" id="KW-1185">Reference proteome</keyword>
<dbReference type="InterPro" id="IPR008949">
    <property type="entry name" value="Isoprenoid_synthase_dom_sf"/>
</dbReference>
<dbReference type="InterPro" id="IPR033749">
    <property type="entry name" value="Polyprenyl_synt_CS"/>
</dbReference>
<dbReference type="GO" id="GO:0046872">
    <property type="term" value="F:metal ion binding"/>
    <property type="evidence" value="ECO:0007669"/>
    <property type="project" value="UniProtKB-KW"/>
</dbReference>
<dbReference type="SFLD" id="SFLDS00005">
    <property type="entry name" value="Isoprenoid_Synthase_Type_I"/>
    <property type="match status" value="1"/>
</dbReference>
<dbReference type="EMBL" id="OBDO01000001">
    <property type="protein sequence ID" value="SNX95013.1"/>
    <property type="molecule type" value="Genomic_DNA"/>
</dbReference>
<dbReference type="GO" id="GO:0008299">
    <property type="term" value="P:isoprenoid biosynthetic process"/>
    <property type="evidence" value="ECO:0007669"/>
    <property type="project" value="InterPro"/>
</dbReference>
<dbReference type="Gene3D" id="1.10.600.10">
    <property type="entry name" value="Farnesyl Diphosphate Synthase"/>
    <property type="match status" value="1"/>
</dbReference>
<sequence>MHVRNEEAGPLTLVQDTPQAVQVPAPAGDTWSMTAGARTRGTTALPAAPPAAAEVDRVRAAVHIALTGFLDEQRDVLAAMDPALLPVADEVRALADGGKRLRPLFAYWGWRATRGADATEDDAAVLRAVAALEFVHASALVHDDVMDGALTRRGRPATHVGFAARHGDGRLAGDGETFGVGAAILVGDLALVWSDELLRRSGLSPATLIRARAVWDTMRTEVTAGQYLDLLRAAGGLPGAQGALTVARYKSAGYTVQRPLQLGAAIAGAGREAAEVCTAIGLPLGEAFQLRDDVLGVFGDPSVTGKSADDDLREGKQTLLIALAEEATDDAGRRLLADLLGNPDASTADFDALRSLIEATGARARVEDRIADRTELARTAIAEAPFAEDARAALDVLAVAATTRTA</sequence>
<dbReference type="PROSITE" id="PS00723">
    <property type="entry name" value="POLYPRENYL_SYNTHASE_1"/>
    <property type="match status" value="1"/>
</dbReference>
<keyword evidence="3 6" id="KW-0808">Transferase</keyword>
<keyword evidence="5" id="KW-0460">Magnesium</keyword>
<dbReference type="PANTHER" id="PTHR12001">
    <property type="entry name" value="GERANYLGERANYL PYROPHOSPHATE SYNTHASE"/>
    <property type="match status" value="1"/>
</dbReference>
<comment type="similarity">
    <text evidence="2 6">Belongs to the FPP/GGPP synthase family.</text>
</comment>
<comment type="cofactor">
    <cofactor evidence="1">
        <name>Mg(2+)</name>
        <dbReference type="ChEBI" id="CHEBI:18420"/>
    </cofactor>
</comment>
<evidence type="ECO:0000256" key="1">
    <source>
        <dbReference type="ARBA" id="ARBA00001946"/>
    </source>
</evidence>
<evidence type="ECO:0000256" key="5">
    <source>
        <dbReference type="ARBA" id="ARBA00022842"/>
    </source>
</evidence>
<evidence type="ECO:0000256" key="4">
    <source>
        <dbReference type="ARBA" id="ARBA00022723"/>
    </source>
</evidence>
<dbReference type="Proteomes" id="UP000219514">
    <property type="component" value="Unassembled WGS sequence"/>
</dbReference>
<dbReference type="Pfam" id="PF00348">
    <property type="entry name" value="polyprenyl_synt"/>
    <property type="match status" value="1"/>
</dbReference>